<dbReference type="InterPro" id="IPR045018">
    <property type="entry name" value="Azg-like"/>
</dbReference>
<dbReference type="GO" id="GO:0005886">
    <property type="term" value="C:plasma membrane"/>
    <property type="evidence" value="ECO:0007669"/>
    <property type="project" value="TreeGrafter"/>
</dbReference>
<feature type="transmembrane region" description="Helical" evidence="7">
    <location>
        <begin position="21"/>
        <end position="41"/>
    </location>
</feature>
<feature type="transmembrane region" description="Helical" evidence="7">
    <location>
        <begin position="98"/>
        <end position="123"/>
    </location>
</feature>
<sequence>MKPLLSLFEFEKNNTTFQREITAGLTAFFTVAYIIVVNSSILHDSGINLQMAVLATVFVSIFGCLLMGLYANAPIVLVPGMGINTYFTYTIVHNQGLSWQSALGIVVVSGLIFIIVAFSSIGVKITKSIPASLKHAISVGIGVLITFIGLQKGGVVLVHPQTGLQLGSLSDPQVILTLIGLLIALVLFILDLKTAFLLTILSITGLAAYIGIINLSGSKPLHISEYSSFFGSFSLKDIGTVDFWLAVFSLTLLSVFEHVGLLQGLLPNKDRFARSLKAGSITAMVSGLFGTSPTISAAESAAGTAVGGRTGLTAITAGIAFAFTLLFLPFINMIPNSATSPILVIVGALMFQSVKEIPFHNLSEAIPAFLLIIFIGFTQSIPDGMAFGFISYAIIRIINKDFRKDNIVLFVIAGLFLISLFLK</sequence>
<keyword evidence="6 7" id="KW-0472">Membrane</keyword>
<feature type="transmembrane region" description="Helical" evidence="7">
    <location>
        <begin position="243"/>
        <end position="266"/>
    </location>
</feature>
<feature type="transmembrane region" description="Helical" evidence="7">
    <location>
        <begin position="310"/>
        <end position="331"/>
    </location>
</feature>
<comment type="subcellular location">
    <subcellularLocation>
        <location evidence="1">Membrane</location>
        <topology evidence="1">Multi-pass membrane protein</topology>
    </subcellularLocation>
</comment>
<dbReference type="InterPro" id="IPR006043">
    <property type="entry name" value="NCS2"/>
</dbReference>
<feature type="transmembrane region" description="Helical" evidence="7">
    <location>
        <begin position="278"/>
        <end position="298"/>
    </location>
</feature>
<dbReference type="RefSeq" id="WP_165873644.1">
    <property type="nucleotide sequence ID" value="NZ_SLXV01000005.1"/>
</dbReference>
<evidence type="ECO:0000256" key="6">
    <source>
        <dbReference type="ARBA" id="ARBA00023136"/>
    </source>
</evidence>
<feature type="transmembrane region" description="Helical" evidence="7">
    <location>
        <begin position="173"/>
        <end position="190"/>
    </location>
</feature>
<reference evidence="8 9" key="1">
    <citation type="submission" date="2019-03" db="EMBL/GenBank/DDBJ databases">
        <title>Genomic Encyclopedia of Type Strains, Phase IV (KMG-IV): sequencing the most valuable type-strain genomes for metagenomic binning, comparative biology and taxonomic classification.</title>
        <authorList>
            <person name="Goeker M."/>
        </authorList>
    </citation>
    <scope>NUCLEOTIDE SEQUENCE [LARGE SCALE GENOMIC DNA]</scope>
    <source>
        <strain evidence="8 9">DSM 46831</strain>
    </source>
</reference>
<comment type="caution">
    <text evidence="8">The sequence shown here is derived from an EMBL/GenBank/DDBJ whole genome shotgun (WGS) entry which is preliminary data.</text>
</comment>
<evidence type="ECO:0000256" key="3">
    <source>
        <dbReference type="ARBA" id="ARBA00022448"/>
    </source>
</evidence>
<keyword evidence="5 7" id="KW-1133">Transmembrane helix</keyword>
<keyword evidence="3" id="KW-0813">Transport</keyword>
<gene>
    <name evidence="8" type="ORF">EDD57_10549</name>
</gene>
<dbReference type="PANTHER" id="PTHR43337:SF2">
    <property type="entry name" value="XANTHINE_URACIL PERMEASE"/>
    <property type="match status" value="1"/>
</dbReference>
<keyword evidence="4 7" id="KW-0812">Transmembrane</keyword>
<proteinExistence type="inferred from homology"/>
<accession>A0A4R2RYP9</accession>
<dbReference type="GO" id="GO:0005345">
    <property type="term" value="F:purine nucleobase transmembrane transporter activity"/>
    <property type="evidence" value="ECO:0007669"/>
    <property type="project" value="TreeGrafter"/>
</dbReference>
<evidence type="ECO:0000256" key="7">
    <source>
        <dbReference type="SAM" id="Phobius"/>
    </source>
</evidence>
<evidence type="ECO:0000313" key="8">
    <source>
        <dbReference type="EMBL" id="TCP69866.1"/>
    </source>
</evidence>
<protein>
    <submittedName>
        <fullName evidence="8">AGZA family xanthine/uracil permease-like MFS transporter</fullName>
    </submittedName>
</protein>
<feature type="transmembrane region" description="Helical" evidence="7">
    <location>
        <begin position="47"/>
        <end position="68"/>
    </location>
</feature>
<feature type="transmembrane region" description="Helical" evidence="7">
    <location>
        <begin position="366"/>
        <end position="394"/>
    </location>
</feature>
<feature type="transmembrane region" description="Helical" evidence="7">
    <location>
        <begin position="135"/>
        <end position="153"/>
    </location>
</feature>
<organism evidence="8 9">
    <name type="scientific">Baia soyae</name>
    <dbReference type="NCBI Taxonomy" id="1544746"/>
    <lineage>
        <taxon>Bacteria</taxon>
        <taxon>Bacillati</taxon>
        <taxon>Bacillota</taxon>
        <taxon>Bacilli</taxon>
        <taxon>Bacillales</taxon>
        <taxon>Thermoactinomycetaceae</taxon>
        <taxon>Baia</taxon>
    </lineage>
</organism>
<dbReference type="Proteomes" id="UP000294746">
    <property type="component" value="Unassembled WGS sequence"/>
</dbReference>
<feature type="transmembrane region" description="Helical" evidence="7">
    <location>
        <begin position="338"/>
        <end position="354"/>
    </location>
</feature>
<comment type="similarity">
    <text evidence="2">Belongs to the nucleobase:cation symporter-2 (NCS2) (TC 2.A.40) family. Azg-like subfamily.</text>
</comment>
<dbReference type="PANTHER" id="PTHR43337">
    <property type="entry name" value="XANTHINE/URACIL PERMEASE C887.17-RELATED"/>
    <property type="match status" value="1"/>
</dbReference>
<evidence type="ECO:0000256" key="4">
    <source>
        <dbReference type="ARBA" id="ARBA00022692"/>
    </source>
</evidence>
<name>A0A4R2RYP9_9BACL</name>
<dbReference type="AlphaFoldDB" id="A0A4R2RYP9"/>
<evidence type="ECO:0000256" key="5">
    <source>
        <dbReference type="ARBA" id="ARBA00022989"/>
    </source>
</evidence>
<dbReference type="Pfam" id="PF00860">
    <property type="entry name" value="Xan_ur_permease"/>
    <property type="match status" value="1"/>
</dbReference>
<evidence type="ECO:0000256" key="1">
    <source>
        <dbReference type="ARBA" id="ARBA00004141"/>
    </source>
</evidence>
<feature type="transmembrane region" description="Helical" evidence="7">
    <location>
        <begin position="197"/>
        <end position="217"/>
    </location>
</feature>
<feature type="transmembrane region" description="Helical" evidence="7">
    <location>
        <begin position="406"/>
        <end position="422"/>
    </location>
</feature>
<keyword evidence="9" id="KW-1185">Reference proteome</keyword>
<evidence type="ECO:0000256" key="2">
    <source>
        <dbReference type="ARBA" id="ARBA00005697"/>
    </source>
</evidence>
<dbReference type="EMBL" id="SLXV01000005">
    <property type="protein sequence ID" value="TCP69866.1"/>
    <property type="molecule type" value="Genomic_DNA"/>
</dbReference>
<evidence type="ECO:0000313" key="9">
    <source>
        <dbReference type="Proteomes" id="UP000294746"/>
    </source>
</evidence>